<name>A0A5D2GP95_GOSDA</name>
<gene>
    <name evidence="2" type="ORF">ES288_A05G382800v1</name>
</gene>
<dbReference type="Proteomes" id="UP000323506">
    <property type="component" value="Chromosome A05"/>
</dbReference>
<keyword evidence="3" id="KW-1185">Reference proteome</keyword>
<evidence type="ECO:0000313" key="3">
    <source>
        <dbReference type="Proteomes" id="UP000323506"/>
    </source>
</evidence>
<evidence type="ECO:0000256" key="1">
    <source>
        <dbReference type="SAM" id="MobiDB-lite"/>
    </source>
</evidence>
<evidence type="ECO:0000313" key="2">
    <source>
        <dbReference type="EMBL" id="TYH19827.1"/>
    </source>
</evidence>
<sequence length="71" mass="7995">MGSPFSQNKTLNHLLNSLNLPCRLRRHQNMLLSLPRLQTVPRNSSAFGSEEQTPTKSTPKPPISTARGWRV</sequence>
<feature type="compositionally biased region" description="Polar residues" evidence="1">
    <location>
        <begin position="40"/>
        <end position="52"/>
    </location>
</feature>
<feature type="region of interest" description="Disordered" evidence="1">
    <location>
        <begin position="37"/>
        <end position="71"/>
    </location>
</feature>
<accession>A0A5D2GP95</accession>
<protein>
    <submittedName>
        <fullName evidence="2">Uncharacterized protein</fullName>
    </submittedName>
</protein>
<reference evidence="2 3" key="1">
    <citation type="submission" date="2019-06" db="EMBL/GenBank/DDBJ databases">
        <title>WGS assembly of Gossypium darwinii.</title>
        <authorList>
            <person name="Chen Z.J."/>
            <person name="Sreedasyam A."/>
            <person name="Ando A."/>
            <person name="Song Q."/>
            <person name="De L."/>
            <person name="Hulse-Kemp A."/>
            <person name="Ding M."/>
            <person name="Ye W."/>
            <person name="Kirkbride R."/>
            <person name="Jenkins J."/>
            <person name="Plott C."/>
            <person name="Lovell J."/>
            <person name="Lin Y.-M."/>
            <person name="Vaughn R."/>
            <person name="Liu B."/>
            <person name="Li W."/>
            <person name="Simpson S."/>
            <person name="Scheffler B."/>
            <person name="Saski C."/>
            <person name="Grover C."/>
            <person name="Hu G."/>
            <person name="Conover J."/>
            <person name="Carlson J."/>
            <person name="Shu S."/>
            <person name="Boston L."/>
            <person name="Williams M."/>
            <person name="Peterson D."/>
            <person name="Mcgee K."/>
            <person name="Jones D."/>
            <person name="Wendel J."/>
            <person name="Stelly D."/>
            <person name="Grimwood J."/>
            <person name="Schmutz J."/>
        </authorList>
    </citation>
    <scope>NUCLEOTIDE SEQUENCE [LARGE SCALE GENOMIC DNA]</scope>
    <source>
        <strain evidence="2">1808015.09</strain>
    </source>
</reference>
<organism evidence="2 3">
    <name type="scientific">Gossypium darwinii</name>
    <name type="common">Darwin's cotton</name>
    <name type="synonym">Gossypium barbadense var. darwinii</name>
    <dbReference type="NCBI Taxonomy" id="34276"/>
    <lineage>
        <taxon>Eukaryota</taxon>
        <taxon>Viridiplantae</taxon>
        <taxon>Streptophyta</taxon>
        <taxon>Embryophyta</taxon>
        <taxon>Tracheophyta</taxon>
        <taxon>Spermatophyta</taxon>
        <taxon>Magnoliopsida</taxon>
        <taxon>eudicotyledons</taxon>
        <taxon>Gunneridae</taxon>
        <taxon>Pentapetalae</taxon>
        <taxon>rosids</taxon>
        <taxon>malvids</taxon>
        <taxon>Malvales</taxon>
        <taxon>Malvaceae</taxon>
        <taxon>Malvoideae</taxon>
        <taxon>Gossypium</taxon>
    </lineage>
</organism>
<proteinExistence type="predicted"/>
<dbReference type="AlphaFoldDB" id="A0A5D2GP95"/>
<dbReference type="EMBL" id="CM017692">
    <property type="protein sequence ID" value="TYH19827.1"/>
    <property type="molecule type" value="Genomic_DNA"/>
</dbReference>